<dbReference type="Pfam" id="PF00646">
    <property type="entry name" value="F-box"/>
    <property type="match status" value="1"/>
</dbReference>
<dbReference type="AlphaFoldDB" id="A0AAV8EP47"/>
<gene>
    <name evidence="3" type="ORF">LUZ62_064223</name>
</gene>
<dbReference type="InterPro" id="IPR053781">
    <property type="entry name" value="F-box_AtFBL13-like"/>
</dbReference>
<comment type="caution">
    <text evidence="3">The sequence shown here is derived from an EMBL/GenBank/DDBJ whole genome shotgun (WGS) entry which is preliminary data.</text>
</comment>
<dbReference type="Pfam" id="PF23622">
    <property type="entry name" value="LRR_At1g61320_AtMIF1"/>
    <property type="match status" value="1"/>
</dbReference>
<dbReference type="Gene3D" id="1.20.1280.50">
    <property type="match status" value="1"/>
</dbReference>
<dbReference type="SUPFAM" id="SSF81383">
    <property type="entry name" value="F-box domain"/>
    <property type="match status" value="1"/>
</dbReference>
<feature type="domain" description="At1g61320/AtMIF1 LRR" evidence="2">
    <location>
        <begin position="92"/>
        <end position="383"/>
    </location>
</feature>
<dbReference type="InterPro" id="IPR032675">
    <property type="entry name" value="LRR_dom_sf"/>
</dbReference>
<dbReference type="InterPro" id="IPR001810">
    <property type="entry name" value="F-box_dom"/>
</dbReference>
<dbReference type="InterPro" id="IPR053197">
    <property type="entry name" value="F-box_SCFL_complex_component"/>
</dbReference>
<evidence type="ECO:0000313" key="4">
    <source>
        <dbReference type="Proteomes" id="UP001140206"/>
    </source>
</evidence>
<reference evidence="3" key="1">
    <citation type="submission" date="2022-08" db="EMBL/GenBank/DDBJ databases">
        <authorList>
            <person name="Marques A."/>
        </authorList>
    </citation>
    <scope>NUCLEOTIDE SEQUENCE</scope>
    <source>
        <strain evidence="3">RhyPub2mFocal</strain>
        <tissue evidence="3">Leaves</tissue>
    </source>
</reference>
<dbReference type="EMBL" id="JAMFTS010000003">
    <property type="protein sequence ID" value="KAJ4779966.1"/>
    <property type="molecule type" value="Genomic_DNA"/>
</dbReference>
<dbReference type="InterPro" id="IPR036047">
    <property type="entry name" value="F-box-like_dom_sf"/>
</dbReference>
<name>A0AAV8EP47_9POAL</name>
<dbReference type="Proteomes" id="UP001140206">
    <property type="component" value="Chromosome 3"/>
</dbReference>
<proteinExistence type="predicted"/>
<evidence type="ECO:0000259" key="2">
    <source>
        <dbReference type="Pfam" id="PF23622"/>
    </source>
</evidence>
<dbReference type="PANTHER" id="PTHR34223">
    <property type="entry name" value="OS11G0201299 PROTEIN"/>
    <property type="match status" value="1"/>
</dbReference>
<evidence type="ECO:0000313" key="3">
    <source>
        <dbReference type="EMBL" id="KAJ4779966.1"/>
    </source>
</evidence>
<keyword evidence="4" id="KW-1185">Reference proteome</keyword>
<dbReference type="Gene3D" id="3.80.10.10">
    <property type="entry name" value="Ribonuclease Inhibitor"/>
    <property type="match status" value="1"/>
</dbReference>
<dbReference type="CDD" id="cd22160">
    <property type="entry name" value="F-box_AtFBL13-like"/>
    <property type="match status" value="1"/>
</dbReference>
<organism evidence="3 4">
    <name type="scientific">Rhynchospora pubera</name>
    <dbReference type="NCBI Taxonomy" id="906938"/>
    <lineage>
        <taxon>Eukaryota</taxon>
        <taxon>Viridiplantae</taxon>
        <taxon>Streptophyta</taxon>
        <taxon>Embryophyta</taxon>
        <taxon>Tracheophyta</taxon>
        <taxon>Spermatophyta</taxon>
        <taxon>Magnoliopsida</taxon>
        <taxon>Liliopsida</taxon>
        <taxon>Poales</taxon>
        <taxon>Cyperaceae</taxon>
        <taxon>Cyperoideae</taxon>
        <taxon>Rhynchosporeae</taxon>
        <taxon>Rhynchospora</taxon>
    </lineage>
</organism>
<sequence>MAKDEGTKHCNDLTNIGINRISSLPDDIKAHILSFLSTKKAVQTCILSKRWHDAWAYFPVLKVSQYEFRDEDQTQCRDKFIRFVNGAWKNRKTSHLDIFECYCSGADRIGHFVEWLGHVAALMPRVIVLDVNITKHLDLSQSVFSSAYLENLKLRFNALGTIIKPESINLPSLKILELVYIDLNDDLAQKLFRGCPALESLVLRWCDLGMSDITSDVLKTLNIDHCWLTRKLHISCPRLVSLSIRTVDINTDFSLKNMTSLANADIMLHNYYYDRSILRSLSNATSVKLRGCRHSMKQLEKDIPNCKTFHNLKILEIGKWDMTSNFDLIACFLKNSPYLQNLYLQLGVISLSLCPQKQIHDVDQGQPRQEAQRVLSKLEYVELVKINGGNKVNSNKLVKLLRRHIKNIGHILIL</sequence>
<dbReference type="SUPFAM" id="SSF52047">
    <property type="entry name" value="RNI-like"/>
    <property type="match status" value="1"/>
</dbReference>
<dbReference type="PANTHER" id="PTHR34223:SF51">
    <property type="entry name" value="OS06G0556300 PROTEIN"/>
    <property type="match status" value="1"/>
</dbReference>
<evidence type="ECO:0000259" key="1">
    <source>
        <dbReference type="Pfam" id="PF00646"/>
    </source>
</evidence>
<feature type="domain" description="F-box" evidence="1">
    <location>
        <begin position="21"/>
        <end position="59"/>
    </location>
</feature>
<protein>
    <submittedName>
        <fullName evidence="3">F-box family protein</fullName>
    </submittedName>
</protein>
<accession>A0AAV8EP47</accession>
<dbReference type="InterPro" id="IPR055357">
    <property type="entry name" value="LRR_At1g61320_AtMIF1"/>
</dbReference>